<dbReference type="InterPro" id="IPR040442">
    <property type="entry name" value="Pyrv_kinase-like_dom_sf"/>
</dbReference>
<dbReference type="EMBL" id="RDQZ01000031">
    <property type="protein sequence ID" value="RXH08523.1"/>
    <property type="molecule type" value="Genomic_DNA"/>
</dbReference>
<evidence type="ECO:0000256" key="3">
    <source>
        <dbReference type="ARBA" id="ARBA00012618"/>
    </source>
</evidence>
<protein>
    <recommendedName>
        <fullName evidence="3">3-methyl-2-oxobutanoate hydroxymethyltransferase</fullName>
        <ecNumber evidence="3">2.1.2.11</ecNumber>
    </recommendedName>
</protein>
<dbReference type="GO" id="GO:0003864">
    <property type="term" value="F:3-methyl-2-oxobutanoate hydroxymethyltransferase activity"/>
    <property type="evidence" value="ECO:0007669"/>
    <property type="project" value="UniProtKB-EC"/>
</dbReference>
<dbReference type="PANTHER" id="PTHR20881">
    <property type="entry name" value="3-METHYL-2-OXOBUTANOATE HYDROXYMETHYLTRANSFERASE"/>
    <property type="match status" value="1"/>
</dbReference>
<dbReference type="InterPro" id="IPR015813">
    <property type="entry name" value="Pyrv/PenolPyrv_kinase-like_dom"/>
</dbReference>
<dbReference type="Pfam" id="PF02548">
    <property type="entry name" value="Pantoate_transf"/>
    <property type="match status" value="1"/>
</dbReference>
<dbReference type="EC" id="2.1.2.11" evidence="3"/>
<evidence type="ECO:0000313" key="9">
    <source>
        <dbReference type="Proteomes" id="UP000290401"/>
    </source>
</evidence>
<evidence type="ECO:0000256" key="2">
    <source>
        <dbReference type="ARBA" id="ARBA00011424"/>
    </source>
</evidence>
<dbReference type="Proteomes" id="UP000288972">
    <property type="component" value="Plasmid unnamed1"/>
</dbReference>
<geneLocation type="plasmid" evidence="6 8">
    <name>unnamed1</name>
</geneLocation>
<dbReference type="AlphaFoldDB" id="A0AAE6CCV9"/>
<gene>
    <name evidence="7" type="ORF">EAS56_29155</name>
    <name evidence="6" type="ORF">XH91_34870</name>
</gene>
<dbReference type="SUPFAM" id="SSF51621">
    <property type="entry name" value="Phosphoenolpyruvate/pyruvate domain"/>
    <property type="match status" value="1"/>
</dbReference>
<evidence type="ECO:0000256" key="5">
    <source>
        <dbReference type="ARBA" id="ARBA00022679"/>
    </source>
</evidence>
<dbReference type="InterPro" id="IPR003700">
    <property type="entry name" value="Pantoate_hydroxy_MeTrfase"/>
</dbReference>
<comment type="similarity">
    <text evidence="1">Belongs to the PanB family.</text>
</comment>
<name>A0AAE6CCV9_9BRAD</name>
<organism evidence="6 8">
    <name type="scientific">Bradyrhizobium guangzhouense</name>
    <dbReference type="NCBI Taxonomy" id="1325095"/>
    <lineage>
        <taxon>Bacteria</taxon>
        <taxon>Pseudomonadati</taxon>
        <taxon>Pseudomonadota</taxon>
        <taxon>Alphaproteobacteria</taxon>
        <taxon>Hyphomicrobiales</taxon>
        <taxon>Nitrobacteraceae</taxon>
        <taxon>Bradyrhizobium</taxon>
    </lineage>
</organism>
<dbReference type="GO" id="GO:0000287">
    <property type="term" value="F:magnesium ion binding"/>
    <property type="evidence" value="ECO:0007669"/>
    <property type="project" value="TreeGrafter"/>
</dbReference>
<dbReference type="KEGG" id="bgz:XH91_34870"/>
<comment type="subunit">
    <text evidence="2">Homodecamer; pentamer of dimers.</text>
</comment>
<keyword evidence="6" id="KW-0614">Plasmid</keyword>
<sequence>MPRIYDWAAREAERTVTVADLRASRKSGKRYTQVTAETAEEAAAAEQAGIEMLVTRARNVEAVRRGSKHLFVTAALGFADAVTQDDILRTALKALSDGADAVITARGMATVSMLAAEDIPVVGHLGLVPRKSTWLGRLRAFGKYAEEALALFQRFRRLEEAGAFAVECEVIPARVMSEIRRRIGLVTVSLGSGPDADVIFLFTEDICGGEGRRPRHARVYGDLQALQERIKQERVKALSAFRADVTANGFPGPQEISDIADDEYAAFVSRLKDSGFGD</sequence>
<dbReference type="Proteomes" id="UP000290401">
    <property type="component" value="Unassembled WGS sequence"/>
</dbReference>
<evidence type="ECO:0000256" key="1">
    <source>
        <dbReference type="ARBA" id="ARBA00008676"/>
    </source>
</evidence>
<dbReference type="Gene3D" id="3.20.20.60">
    <property type="entry name" value="Phosphoenolpyruvate-binding domains"/>
    <property type="match status" value="1"/>
</dbReference>
<accession>A0AAE6CCV9</accession>
<dbReference type="GO" id="GO:0015940">
    <property type="term" value="P:pantothenate biosynthetic process"/>
    <property type="evidence" value="ECO:0007669"/>
    <property type="project" value="UniProtKB-KW"/>
</dbReference>
<evidence type="ECO:0000313" key="7">
    <source>
        <dbReference type="EMBL" id="RXH08523.1"/>
    </source>
</evidence>
<dbReference type="PANTHER" id="PTHR20881:SF0">
    <property type="entry name" value="3-METHYL-2-OXOBUTANOATE HYDROXYMETHYLTRANSFERASE"/>
    <property type="match status" value="1"/>
</dbReference>
<keyword evidence="5" id="KW-0808">Transferase</keyword>
<dbReference type="EMBL" id="CP030054">
    <property type="protein sequence ID" value="QAU51206.1"/>
    <property type="molecule type" value="Genomic_DNA"/>
</dbReference>
<reference evidence="7 9" key="2">
    <citation type="submission" date="2018-10" db="EMBL/GenBank/DDBJ databases">
        <title>Bradyrhizobium sp. nov., effective nodules isolated from peanut in China.</title>
        <authorList>
            <person name="Li Y."/>
        </authorList>
    </citation>
    <scope>NUCLEOTIDE SEQUENCE [LARGE SCALE GENOMIC DNA]</scope>
    <source>
        <strain evidence="7 9">CCBAU 53426</strain>
    </source>
</reference>
<reference evidence="6 8" key="1">
    <citation type="submission" date="2018-06" db="EMBL/GenBank/DDBJ databases">
        <title>Comparative genomics of rhizobia nodulating Arachis hypogaea in China.</title>
        <authorList>
            <person name="Li Y."/>
        </authorList>
    </citation>
    <scope>NUCLEOTIDE SEQUENCE [LARGE SCALE GENOMIC DNA]</scope>
    <source>
        <strain evidence="6 8">CCBAU 51670</strain>
        <plasmid evidence="6 8">unnamed1</plasmid>
    </source>
</reference>
<evidence type="ECO:0000256" key="4">
    <source>
        <dbReference type="ARBA" id="ARBA00022655"/>
    </source>
</evidence>
<proteinExistence type="inferred from homology"/>
<keyword evidence="9" id="KW-1185">Reference proteome</keyword>
<evidence type="ECO:0000313" key="6">
    <source>
        <dbReference type="EMBL" id="QAU51206.1"/>
    </source>
</evidence>
<keyword evidence="4" id="KW-0566">Pantothenate biosynthesis</keyword>
<evidence type="ECO:0000313" key="8">
    <source>
        <dbReference type="Proteomes" id="UP000288972"/>
    </source>
</evidence>